<dbReference type="PROSITE" id="PS50110">
    <property type="entry name" value="RESPONSE_REGULATORY"/>
    <property type="match status" value="1"/>
</dbReference>
<dbReference type="GO" id="GO:0005829">
    <property type="term" value="C:cytosol"/>
    <property type="evidence" value="ECO:0007669"/>
    <property type="project" value="TreeGrafter"/>
</dbReference>
<keyword evidence="3 8" id="KW-0597">Phosphoprotein</keyword>
<comment type="subcellular location">
    <subcellularLocation>
        <location evidence="1">Cytoplasm</location>
    </subcellularLocation>
</comment>
<evidence type="ECO:0000313" key="12">
    <source>
        <dbReference type="EMBL" id="TKC98709.1"/>
    </source>
</evidence>
<dbReference type="InterPro" id="IPR001867">
    <property type="entry name" value="OmpR/PhoB-type_DNA-bd"/>
</dbReference>
<dbReference type="FunFam" id="1.10.10.10:FF:000210">
    <property type="entry name" value="Winged-helix transcriptional response regulator KdpE"/>
    <property type="match status" value="1"/>
</dbReference>
<keyword evidence="13" id="KW-1185">Reference proteome</keyword>
<dbReference type="CDD" id="cd00383">
    <property type="entry name" value="trans_reg_C"/>
    <property type="match status" value="1"/>
</dbReference>
<comment type="caution">
    <text evidence="12">The sequence shown here is derived from an EMBL/GenBank/DDBJ whole genome shotgun (WGS) entry which is preliminary data.</text>
</comment>
<evidence type="ECO:0000256" key="6">
    <source>
        <dbReference type="ARBA" id="ARBA00023125"/>
    </source>
</evidence>
<dbReference type="InterPro" id="IPR011006">
    <property type="entry name" value="CheY-like_superfamily"/>
</dbReference>
<sequence>MTDFRPLVLLVEDEPQMRRFMRATLTSHGYRLLEAGTSAEALMLASTHNPELLLLDLGLPDGDGIDLTRRIREWGRMPVIVISARGREDDKVAALDAGADDYLTKPFGVNELLARMRVALRHAAAGVTSSGVQTIEIGELRIDLVRREVRKGGQDVHLTPIEYKLLVLLAQNAGKVLTHQHILKEVWGPAYANQPHYVRVHMAELRKKIEANPARPKWLVTEPGVGYRLRDRSADDAGA</sequence>
<evidence type="ECO:0000259" key="10">
    <source>
        <dbReference type="PROSITE" id="PS50110"/>
    </source>
</evidence>
<dbReference type="InterPro" id="IPR001789">
    <property type="entry name" value="Sig_transdc_resp-reg_receiver"/>
</dbReference>
<dbReference type="RefSeq" id="WP_136934406.1">
    <property type="nucleotide sequence ID" value="NZ_SSMQ01000064.1"/>
</dbReference>
<dbReference type="InterPro" id="IPR039420">
    <property type="entry name" value="WalR-like"/>
</dbReference>
<keyword evidence="6 9" id="KW-0238">DNA-binding</keyword>
<evidence type="ECO:0000256" key="8">
    <source>
        <dbReference type="PROSITE-ProRule" id="PRU00169"/>
    </source>
</evidence>
<proteinExistence type="predicted"/>
<keyword evidence="7" id="KW-0804">Transcription</keyword>
<feature type="domain" description="OmpR/PhoB-type" evidence="11">
    <location>
        <begin position="132"/>
        <end position="231"/>
    </location>
</feature>
<evidence type="ECO:0000256" key="4">
    <source>
        <dbReference type="ARBA" id="ARBA00023012"/>
    </source>
</evidence>
<dbReference type="Gene3D" id="3.40.50.2300">
    <property type="match status" value="1"/>
</dbReference>
<name>A0A4U1IW42_9BACT</name>
<gene>
    <name evidence="12" type="ORF">E8A74_40100</name>
</gene>
<dbReference type="PANTHER" id="PTHR48111">
    <property type="entry name" value="REGULATOR OF RPOS"/>
    <property type="match status" value="1"/>
</dbReference>
<keyword evidence="4" id="KW-0902">Two-component regulatory system</keyword>
<dbReference type="GO" id="GO:0000156">
    <property type="term" value="F:phosphorelay response regulator activity"/>
    <property type="evidence" value="ECO:0007669"/>
    <property type="project" value="TreeGrafter"/>
</dbReference>
<dbReference type="Pfam" id="PF00486">
    <property type="entry name" value="Trans_reg_C"/>
    <property type="match status" value="1"/>
</dbReference>
<evidence type="ECO:0000256" key="1">
    <source>
        <dbReference type="ARBA" id="ARBA00004496"/>
    </source>
</evidence>
<dbReference type="AlphaFoldDB" id="A0A4U1IW42"/>
<dbReference type="FunFam" id="3.40.50.2300:FF:000021">
    <property type="entry name" value="Two-component system response regulator KdpE"/>
    <property type="match status" value="1"/>
</dbReference>
<dbReference type="Proteomes" id="UP000309215">
    <property type="component" value="Unassembled WGS sequence"/>
</dbReference>
<evidence type="ECO:0000256" key="9">
    <source>
        <dbReference type="PROSITE-ProRule" id="PRU01091"/>
    </source>
</evidence>
<protein>
    <submittedName>
        <fullName evidence="12">Response regulator</fullName>
    </submittedName>
</protein>
<keyword evidence="5" id="KW-0805">Transcription regulation</keyword>
<dbReference type="EMBL" id="SSMQ01000064">
    <property type="protein sequence ID" value="TKC98709.1"/>
    <property type="molecule type" value="Genomic_DNA"/>
</dbReference>
<accession>A0A4U1IW42</accession>
<dbReference type="PANTHER" id="PTHR48111:SF50">
    <property type="entry name" value="KDP OPERON TRANSCRIPTIONAL REGULATORY PROTEIN KDPE"/>
    <property type="match status" value="1"/>
</dbReference>
<dbReference type="Pfam" id="PF00072">
    <property type="entry name" value="Response_reg"/>
    <property type="match status" value="1"/>
</dbReference>
<dbReference type="GO" id="GO:0000987">
    <property type="term" value="F:cis-regulatory region sequence-specific DNA binding"/>
    <property type="evidence" value="ECO:0007669"/>
    <property type="project" value="UniProtKB-ARBA"/>
</dbReference>
<dbReference type="SMART" id="SM00862">
    <property type="entry name" value="Trans_reg_C"/>
    <property type="match status" value="1"/>
</dbReference>
<evidence type="ECO:0000259" key="11">
    <source>
        <dbReference type="PROSITE" id="PS51755"/>
    </source>
</evidence>
<evidence type="ECO:0000313" key="13">
    <source>
        <dbReference type="Proteomes" id="UP000309215"/>
    </source>
</evidence>
<evidence type="ECO:0000256" key="2">
    <source>
        <dbReference type="ARBA" id="ARBA00022490"/>
    </source>
</evidence>
<reference evidence="12 13" key="1">
    <citation type="submission" date="2019-04" db="EMBL/GenBank/DDBJ databases">
        <authorList>
            <person name="Li Y."/>
            <person name="Wang J."/>
        </authorList>
    </citation>
    <scope>NUCLEOTIDE SEQUENCE [LARGE SCALE GENOMIC DNA]</scope>
    <source>
        <strain evidence="12 13">DSM 14668</strain>
    </source>
</reference>
<evidence type="ECO:0000256" key="5">
    <source>
        <dbReference type="ARBA" id="ARBA00023015"/>
    </source>
</evidence>
<dbReference type="GO" id="GO:0032993">
    <property type="term" value="C:protein-DNA complex"/>
    <property type="evidence" value="ECO:0007669"/>
    <property type="project" value="TreeGrafter"/>
</dbReference>
<dbReference type="SMART" id="SM00448">
    <property type="entry name" value="REC"/>
    <property type="match status" value="1"/>
</dbReference>
<dbReference type="SUPFAM" id="SSF52172">
    <property type="entry name" value="CheY-like"/>
    <property type="match status" value="1"/>
</dbReference>
<evidence type="ECO:0000256" key="7">
    <source>
        <dbReference type="ARBA" id="ARBA00023163"/>
    </source>
</evidence>
<dbReference type="GO" id="GO:0045893">
    <property type="term" value="P:positive regulation of DNA-templated transcription"/>
    <property type="evidence" value="ECO:0007669"/>
    <property type="project" value="UniProtKB-ARBA"/>
</dbReference>
<feature type="modified residue" description="4-aspartylphosphate" evidence="8">
    <location>
        <position position="56"/>
    </location>
</feature>
<organism evidence="12 13">
    <name type="scientific">Polyangium fumosum</name>
    <dbReference type="NCBI Taxonomy" id="889272"/>
    <lineage>
        <taxon>Bacteria</taxon>
        <taxon>Pseudomonadati</taxon>
        <taxon>Myxococcota</taxon>
        <taxon>Polyangia</taxon>
        <taxon>Polyangiales</taxon>
        <taxon>Polyangiaceae</taxon>
        <taxon>Polyangium</taxon>
    </lineage>
</organism>
<feature type="domain" description="Response regulatory" evidence="10">
    <location>
        <begin position="7"/>
        <end position="120"/>
    </location>
</feature>
<dbReference type="OrthoDB" id="9793321at2"/>
<dbReference type="InterPro" id="IPR036388">
    <property type="entry name" value="WH-like_DNA-bd_sf"/>
</dbReference>
<feature type="DNA-binding region" description="OmpR/PhoB-type" evidence="9">
    <location>
        <begin position="132"/>
        <end position="231"/>
    </location>
</feature>
<evidence type="ECO:0000256" key="3">
    <source>
        <dbReference type="ARBA" id="ARBA00022553"/>
    </source>
</evidence>
<dbReference type="Gene3D" id="6.10.250.690">
    <property type="match status" value="1"/>
</dbReference>
<dbReference type="Gene3D" id="1.10.10.10">
    <property type="entry name" value="Winged helix-like DNA-binding domain superfamily/Winged helix DNA-binding domain"/>
    <property type="match status" value="1"/>
</dbReference>
<dbReference type="GO" id="GO:0042802">
    <property type="term" value="F:identical protein binding"/>
    <property type="evidence" value="ECO:0007669"/>
    <property type="project" value="UniProtKB-ARBA"/>
</dbReference>
<dbReference type="PROSITE" id="PS51755">
    <property type="entry name" value="OMPR_PHOB"/>
    <property type="match status" value="1"/>
</dbReference>
<keyword evidence="2" id="KW-0963">Cytoplasm</keyword>